<dbReference type="RefSeq" id="WP_082414064.1">
    <property type="nucleotide sequence ID" value="NZ_CABIXW010000003.1"/>
</dbReference>
<evidence type="ECO:0000313" key="1">
    <source>
        <dbReference type="EMBL" id="CUQ77915.1"/>
    </source>
</evidence>
<gene>
    <name evidence="1" type="ORF">ERS852490_01803</name>
    <name evidence="2" type="ORF">ERS852492_01168</name>
    <name evidence="3" type="ORF">GKE48_11445</name>
</gene>
<dbReference type="OrthoDB" id="1924973at2"/>
<dbReference type="EMBL" id="CZBV01000003">
    <property type="protein sequence ID" value="CUQ83324.1"/>
    <property type="molecule type" value="Genomic_DNA"/>
</dbReference>
<dbReference type="Proteomes" id="UP000481964">
    <property type="component" value="Unassembled WGS sequence"/>
</dbReference>
<accession>A0A174YS40</accession>
<evidence type="ECO:0000313" key="2">
    <source>
        <dbReference type="EMBL" id="CUQ83324.1"/>
    </source>
</evidence>
<dbReference type="Proteomes" id="UP000095780">
    <property type="component" value="Unassembled WGS sequence"/>
</dbReference>
<reference evidence="4 5" key="1">
    <citation type="submission" date="2015-09" db="EMBL/GenBank/DDBJ databases">
        <authorList>
            <consortium name="Pathogen Informatics"/>
        </authorList>
    </citation>
    <scope>NUCLEOTIDE SEQUENCE [LARGE SCALE GENOMIC DNA]</scope>
    <source>
        <strain evidence="1 4">2789STDY5834875</strain>
        <strain evidence="2 5">2789STDY5834878</strain>
    </source>
</reference>
<organism evidence="1 4">
    <name type="scientific">Lachnospira eligens</name>
    <dbReference type="NCBI Taxonomy" id="39485"/>
    <lineage>
        <taxon>Bacteria</taxon>
        <taxon>Bacillati</taxon>
        <taxon>Bacillota</taxon>
        <taxon>Clostridia</taxon>
        <taxon>Lachnospirales</taxon>
        <taxon>Lachnospiraceae</taxon>
        <taxon>Lachnospira</taxon>
    </lineage>
</organism>
<dbReference type="Proteomes" id="UP000095621">
    <property type="component" value="Unassembled WGS sequence"/>
</dbReference>
<sequence>MTIAGLSTNISTSGITNDIQIAMLKKNLDTVETAGADIAKMMEASVTPELGQNIDLRI</sequence>
<proteinExistence type="predicted"/>
<dbReference type="EMBL" id="CZBU01000004">
    <property type="protein sequence ID" value="CUQ77915.1"/>
    <property type="molecule type" value="Genomic_DNA"/>
</dbReference>
<dbReference type="Pfam" id="PF14070">
    <property type="entry name" value="YjfB_motility"/>
    <property type="match status" value="1"/>
</dbReference>
<dbReference type="InterPro" id="IPR025906">
    <property type="entry name" value="YjfB_motility"/>
</dbReference>
<evidence type="ECO:0000313" key="6">
    <source>
        <dbReference type="Proteomes" id="UP000481964"/>
    </source>
</evidence>
<evidence type="ECO:0000313" key="5">
    <source>
        <dbReference type="Proteomes" id="UP000095780"/>
    </source>
</evidence>
<evidence type="ECO:0000313" key="3">
    <source>
        <dbReference type="EMBL" id="MSC58048.1"/>
    </source>
</evidence>
<dbReference type="AlphaFoldDB" id="A0A174YS40"/>
<protein>
    <submittedName>
        <fullName evidence="3">Putative motility protein</fullName>
    </submittedName>
</protein>
<reference evidence="3 6" key="2">
    <citation type="journal article" date="2019" name="Nat. Med.">
        <title>A library of human gut bacterial isolates paired with longitudinal multiomics data enables mechanistic microbiome research.</title>
        <authorList>
            <person name="Poyet M."/>
            <person name="Groussin M."/>
            <person name="Gibbons S.M."/>
            <person name="Avila-Pacheco J."/>
            <person name="Jiang X."/>
            <person name="Kearney S.M."/>
            <person name="Perrotta A.R."/>
            <person name="Berdy B."/>
            <person name="Zhao S."/>
            <person name="Lieberman T.D."/>
            <person name="Swanson P.K."/>
            <person name="Smith M."/>
            <person name="Roesemann S."/>
            <person name="Alexander J.E."/>
            <person name="Rich S.A."/>
            <person name="Livny J."/>
            <person name="Vlamakis H."/>
            <person name="Clish C."/>
            <person name="Bullock K."/>
            <person name="Deik A."/>
            <person name="Scott J."/>
            <person name="Pierce K.A."/>
            <person name="Xavier R.J."/>
            <person name="Alm E.J."/>
        </authorList>
    </citation>
    <scope>NUCLEOTIDE SEQUENCE [LARGE SCALE GENOMIC DNA]</scope>
    <source>
        <strain evidence="3 6">BIOML-A1</strain>
    </source>
</reference>
<dbReference type="EMBL" id="WKRD01000008">
    <property type="protein sequence ID" value="MSC58048.1"/>
    <property type="molecule type" value="Genomic_DNA"/>
</dbReference>
<evidence type="ECO:0000313" key="4">
    <source>
        <dbReference type="Proteomes" id="UP000095621"/>
    </source>
</evidence>
<name>A0A174YS40_9FIRM</name>